<evidence type="ECO:0000313" key="1">
    <source>
        <dbReference type="EMBL" id="CAG8652181.1"/>
    </source>
</evidence>
<organism evidence="1 2">
    <name type="scientific">Cetraspora pellucida</name>
    <dbReference type="NCBI Taxonomy" id="1433469"/>
    <lineage>
        <taxon>Eukaryota</taxon>
        <taxon>Fungi</taxon>
        <taxon>Fungi incertae sedis</taxon>
        <taxon>Mucoromycota</taxon>
        <taxon>Glomeromycotina</taxon>
        <taxon>Glomeromycetes</taxon>
        <taxon>Diversisporales</taxon>
        <taxon>Gigasporaceae</taxon>
        <taxon>Cetraspora</taxon>
    </lineage>
</organism>
<name>A0ACA9NLB9_9GLOM</name>
<gene>
    <name evidence="1" type="ORF">SPELUC_LOCUS8957</name>
</gene>
<proteinExistence type="predicted"/>
<protein>
    <submittedName>
        <fullName evidence="1">5993_t:CDS:1</fullName>
    </submittedName>
</protein>
<dbReference type="Proteomes" id="UP000789366">
    <property type="component" value="Unassembled WGS sequence"/>
</dbReference>
<accession>A0ACA9NLB9</accession>
<dbReference type="EMBL" id="CAJVPW010014221">
    <property type="protein sequence ID" value="CAG8652181.1"/>
    <property type="molecule type" value="Genomic_DNA"/>
</dbReference>
<keyword evidence="2" id="KW-1185">Reference proteome</keyword>
<evidence type="ECO:0000313" key="2">
    <source>
        <dbReference type="Proteomes" id="UP000789366"/>
    </source>
</evidence>
<comment type="caution">
    <text evidence="1">The sequence shown here is derived from an EMBL/GenBank/DDBJ whole genome shotgun (WGS) entry which is preliminary data.</text>
</comment>
<sequence>ILYTIFVKNNNGKYSIEKNDEIDEDFSEIEFNQHIVLLQDWITNETKIVNHNNYYIKFKYIVIQIIIPKETYNYLIETYDYYYYKPSGYIFNLNNDKLYIIDNETTLSKALKEENGMFKYNKIDKRKIYMLSEEFIKLQENIHENLDVINESLSSENE</sequence>
<reference evidence="1" key="1">
    <citation type="submission" date="2021-06" db="EMBL/GenBank/DDBJ databases">
        <authorList>
            <person name="Kallberg Y."/>
            <person name="Tangrot J."/>
            <person name="Rosling A."/>
        </authorList>
    </citation>
    <scope>NUCLEOTIDE SEQUENCE</scope>
    <source>
        <strain evidence="1">28 12/20/2015</strain>
    </source>
</reference>
<feature type="non-terminal residue" evidence="1">
    <location>
        <position position="1"/>
    </location>
</feature>